<dbReference type="Gene3D" id="1.10.287.80">
    <property type="entry name" value="ATP synthase, gamma subunit, helix hairpin domain"/>
    <property type="match status" value="2"/>
</dbReference>
<evidence type="ECO:0000256" key="1">
    <source>
        <dbReference type="ARBA" id="ARBA00003456"/>
    </source>
</evidence>
<evidence type="ECO:0000256" key="7">
    <source>
        <dbReference type="ARBA" id="ARBA00023136"/>
    </source>
</evidence>
<evidence type="ECO:0000256" key="3">
    <source>
        <dbReference type="ARBA" id="ARBA00007681"/>
    </source>
</evidence>
<dbReference type="Gene3D" id="3.40.1380.10">
    <property type="match status" value="1"/>
</dbReference>
<dbReference type="InterPro" id="IPR000131">
    <property type="entry name" value="ATP_synth_F1_gsu"/>
</dbReference>
<keyword evidence="8 10" id="KW-0139">CF(1)</keyword>
<dbReference type="Proteomes" id="UP000179324">
    <property type="component" value="Unassembled WGS sequence"/>
</dbReference>
<proteinExistence type="inferred from homology"/>
<evidence type="ECO:0000256" key="5">
    <source>
        <dbReference type="ARBA" id="ARBA00022781"/>
    </source>
</evidence>
<dbReference type="HAMAP" id="MF_00815">
    <property type="entry name" value="ATP_synth_gamma_bact"/>
    <property type="match status" value="1"/>
</dbReference>
<keyword evidence="5 10" id="KW-0375">Hydrogen ion transport</keyword>
<dbReference type="GO" id="GO:0045259">
    <property type="term" value="C:proton-transporting ATP synthase complex"/>
    <property type="evidence" value="ECO:0007669"/>
    <property type="project" value="UniProtKB-KW"/>
</dbReference>
<keyword evidence="10" id="KW-1003">Cell membrane</keyword>
<evidence type="ECO:0000313" key="11">
    <source>
        <dbReference type="EMBL" id="OGG39058.1"/>
    </source>
</evidence>
<evidence type="ECO:0000256" key="8">
    <source>
        <dbReference type="ARBA" id="ARBA00023196"/>
    </source>
</evidence>
<dbReference type="InterPro" id="IPR035968">
    <property type="entry name" value="ATP_synth_F1_ATPase_gsu"/>
</dbReference>
<keyword evidence="6 10" id="KW-0406">Ion transport</keyword>
<organism evidence="11 12">
    <name type="scientific">Candidatus Jorgensenbacteria bacterium GWC1_48_12</name>
    <dbReference type="NCBI Taxonomy" id="1798469"/>
    <lineage>
        <taxon>Bacteria</taxon>
        <taxon>Candidatus Joergenseniibacteriota</taxon>
    </lineage>
</organism>
<dbReference type="GO" id="GO:0046933">
    <property type="term" value="F:proton-transporting ATP synthase activity, rotational mechanism"/>
    <property type="evidence" value="ECO:0007669"/>
    <property type="project" value="UniProtKB-UniRule"/>
</dbReference>
<dbReference type="GO" id="GO:0042777">
    <property type="term" value="P:proton motive force-driven plasma membrane ATP synthesis"/>
    <property type="evidence" value="ECO:0007669"/>
    <property type="project" value="UniProtKB-UniRule"/>
</dbReference>
<keyword evidence="9 10" id="KW-0066">ATP synthesis</keyword>
<keyword evidence="7 10" id="KW-0472">Membrane</keyword>
<evidence type="ECO:0000256" key="4">
    <source>
        <dbReference type="ARBA" id="ARBA00022448"/>
    </source>
</evidence>
<dbReference type="CDD" id="cd12151">
    <property type="entry name" value="F1-ATPase_gamma"/>
    <property type="match status" value="1"/>
</dbReference>
<comment type="function">
    <text evidence="1 10">Produces ATP from ADP in the presence of a proton gradient across the membrane. The gamma chain is believed to be important in regulating ATPase activity and the flow of protons through the CF(0) complex.</text>
</comment>
<keyword evidence="4 10" id="KW-0813">Transport</keyword>
<evidence type="ECO:0000313" key="12">
    <source>
        <dbReference type="Proteomes" id="UP000179324"/>
    </source>
</evidence>
<dbReference type="Pfam" id="PF00231">
    <property type="entry name" value="ATP-synt"/>
    <property type="match status" value="1"/>
</dbReference>
<dbReference type="PRINTS" id="PR00126">
    <property type="entry name" value="ATPASEGAMMA"/>
</dbReference>
<evidence type="ECO:0000256" key="10">
    <source>
        <dbReference type="HAMAP-Rule" id="MF_00815"/>
    </source>
</evidence>
<dbReference type="PANTHER" id="PTHR11693:SF22">
    <property type="entry name" value="ATP SYNTHASE SUBUNIT GAMMA, MITOCHONDRIAL"/>
    <property type="match status" value="1"/>
</dbReference>
<dbReference type="AlphaFoldDB" id="A0A1F6BQD0"/>
<evidence type="ECO:0000256" key="9">
    <source>
        <dbReference type="ARBA" id="ARBA00023310"/>
    </source>
</evidence>
<accession>A0A1F6BQD0</accession>
<dbReference type="NCBIfam" id="TIGR01146">
    <property type="entry name" value="ATPsyn_F1gamma"/>
    <property type="match status" value="1"/>
</dbReference>
<dbReference type="EMBL" id="MFKI01000019">
    <property type="protein sequence ID" value="OGG39058.1"/>
    <property type="molecule type" value="Genomic_DNA"/>
</dbReference>
<evidence type="ECO:0000256" key="6">
    <source>
        <dbReference type="ARBA" id="ARBA00023065"/>
    </source>
</evidence>
<reference evidence="11 12" key="1">
    <citation type="journal article" date="2016" name="Nat. Commun.">
        <title>Thousands of microbial genomes shed light on interconnected biogeochemical processes in an aquifer system.</title>
        <authorList>
            <person name="Anantharaman K."/>
            <person name="Brown C.T."/>
            <person name="Hug L.A."/>
            <person name="Sharon I."/>
            <person name="Castelle C.J."/>
            <person name="Probst A.J."/>
            <person name="Thomas B.C."/>
            <person name="Singh A."/>
            <person name="Wilkins M.J."/>
            <person name="Karaoz U."/>
            <person name="Brodie E.L."/>
            <person name="Williams K.H."/>
            <person name="Hubbard S.S."/>
            <person name="Banfield J.F."/>
        </authorList>
    </citation>
    <scope>NUCLEOTIDE SEQUENCE [LARGE SCALE GENOMIC DNA]</scope>
</reference>
<sequence length="311" mass="34401">MATSRAVKKRIRSTENISQITKAMEAVSAVKMRKSEEFALRSRPYAMAALEILKNLSGKIDEADFHSPFLEKRDVKKICLLVVASDKGLCGSFNSNVLRKAVEFINNRVKEGREVEIVAVGRKSADFFRKRGFRIFREVTGAGDFGAKDETNFLAELLSDAYKNGEYGEVYAAYTHFLSVMKQETVVEKILPFTAESLKKRIEEIIPIQGKYSGASGILGGSGEGVRDYVFEPSIKAVLNELLPMLLETQVYHVILEANASEHSARMIAMKNASDNAGELIDALTLSYNKARQGQITKELTEITAGTAALE</sequence>
<dbReference type="GO" id="GO:0005524">
    <property type="term" value="F:ATP binding"/>
    <property type="evidence" value="ECO:0007669"/>
    <property type="project" value="UniProtKB-UniRule"/>
</dbReference>
<dbReference type="PANTHER" id="PTHR11693">
    <property type="entry name" value="ATP SYNTHASE GAMMA CHAIN"/>
    <property type="match status" value="1"/>
</dbReference>
<comment type="similarity">
    <text evidence="3 10">Belongs to the ATPase gamma chain family.</text>
</comment>
<protein>
    <recommendedName>
        <fullName evidence="10">ATP synthase gamma chain</fullName>
    </recommendedName>
    <alternativeName>
        <fullName evidence="10">ATP synthase F1 sector gamma subunit</fullName>
    </alternativeName>
    <alternativeName>
        <fullName evidence="10">F-ATPase gamma subunit</fullName>
    </alternativeName>
</protein>
<comment type="caution">
    <text evidence="11">The sequence shown here is derived from an EMBL/GenBank/DDBJ whole genome shotgun (WGS) entry which is preliminary data.</text>
</comment>
<dbReference type="SUPFAM" id="SSF52943">
    <property type="entry name" value="ATP synthase (F1-ATPase), gamma subunit"/>
    <property type="match status" value="1"/>
</dbReference>
<dbReference type="GO" id="GO:0005886">
    <property type="term" value="C:plasma membrane"/>
    <property type="evidence" value="ECO:0007669"/>
    <property type="project" value="UniProtKB-SubCell"/>
</dbReference>
<name>A0A1F6BQD0_9BACT</name>
<comment type="subunit">
    <text evidence="10">F-type ATPases have 2 components, CF(1) - the catalytic core - and CF(0) - the membrane proton channel. CF(1) has five subunits: alpha(3), beta(3), gamma(1), delta(1), epsilon(1). CF(0) has three main subunits: a, b and c.</text>
</comment>
<comment type="subcellular location">
    <subcellularLocation>
        <location evidence="10">Cell membrane</location>
        <topology evidence="10">Peripheral membrane protein</topology>
    </subcellularLocation>
    <subcellularLocation>
        <location evidence="2">Membrane</location>
        <topology evidence="2">Peripheral membrane protein</topology>
    </subcellularLocation>
</comment>
<evidence type="ECO:0000256" key="2">
    <source>
        <dbReference type="ARBA" id="ARBA00004170"/>
    </source>
</evidence>
<gene>
    <name evidence="10" type="primary">atpG</name>
    <name evidence="11" type="ORF">A2127_02665</name>
</gene>